<name>A0AAW6K6Q3_9BACI</name>
<evidence type="ECO:0000256" key="3">
    <source>
        <dbReference type="ARBA" id="ARBA00022450"/>
    </source>
</evidence>
<dbReference type="InterPro" id="IPR045851">
    <property type="entry name" value="AMP-bd_C_sf"/>
</dbReference>
<dbReference type="PANTHER" id="PTHR45398:SF1">
    <property type="entry name" value="ENZYME, PUTATIVE (JCVI)-RELATED"/>
    <property type="match status" value="1"/>
</dbReference>
<dbReference type="InterPro" id="IPR001242">
    <property type="entry name" value="Condensation_dom"/>
</dbReference>
<dbReference type="Pfam" id="PF13193">
    <property type="entry name" value="AMP-binding_C"/>
    <property type="match status" value="1"/>
</dbReference>
<evidence type="ECO:0000256" key="1">
    <source>
        <dbReference type="ARBA" id="ARBA00001957"/>
    </source>
</evidence>
<sequence>YIGRIDQQVKIRGFRIELSEIEVQLARLSEVQEAVVTDIEDACGNKALCSYVVANEQLDTESLAWKLAQTLPDYMVPSFWVQLDELPVTANGKVDRRALPQPDVEAQTAEYKAPLTETEQLLADIWQEVLGIDRIGITDNFFALGGDSIKGIQMASRLQQHGWKLEMKDLFQHPTIREISSYIEWADAKPINQGPVEGEVTLTPIQRWFFERKFTNEHHWNQSVMLHAPSGFDPELVEQTLAALTEHHDALRMVYQKKNGRLIQYNRGPGDRSFAFRVVDLRYVTDIETEIAAQANRLQASLDLENGPLVKAEQYQTAEGDHLLIVIHHLVIDGVSWRILLEDFASGYSQATQQHDIVFPDKTNSFKDWAKELEAYAQSERFLKTADYWRRLEQERICELPKDRAAAERKAENNSAVTFELSEAETRLLLTKVHEPYGTDINDILLSALSLTIREWTNGSNICINMEGHGREEIIPGMNISRTAGWFTAQYPVVLKSEAAAGLPETIKNVKETLRRIPDKGIGYGILRYLTDRKKAGADFSIKPDISFNYLGQIDREVQTDFFGPSSYDMGRQVSERSEALYALSFSGIISKEKFILSCSFNTEEYDRQTVQGLMDRFKASLTALIDHCTAKEEREFTPSDFSAGDLEMEEMGDLFDVLEENLK</sequence>
<feature type="domain" description="Carrier" evidence="8">
    <location>
        <begin position="113"/>
        <end position="187"/>
    </location>
</feature>
<evidence type="ECO:0000313" key="9">
    <source>
        <dbReference type="EMBL" id="MDE1451633.1"/>
    </source>
</evidence>
<evidence type="ECO:0000256" key="6">
    <source>
        <dbReference type="ARBA" id="ARBA00023194"/>
    </source>
</evidence>
<dbReference type="GO" id="GO:0017000">
    <property type="term" value="P:antibiotic biosynthetic process"/>
    <property type="evidence" value="ECO:0007669"/>
    <property type="project" value="UniProtKB-KW"/>
</dbReference>
<dbReference type="Gene3D" id="3.30.300.30">
    <property type="match status" value="1"/>
</dbReference>
<keyword evidence="7" id="KW-0511">Multifunctional enzyme</keyword>
<dbReference type="EMBL" id="JARAFO010000007">
    <property type="protein sequence ID" value="MDE1451633.1"/>
    <property type="molecule type" value="Genomic_DNA"/>
</dbReference>
<dbReference type="RefSeq" id="WP_274685450.1">
    <property type="nucleotide sequence ID" value="NZ_JARAFO010000007.1"/>
</dbReference>
<proteinExistence type="inferred from homology"/>
<dbReference type="InterPro" id="IPR010060">
    <property type="entry name" value="NRPS_synth"/>
</dbReference>
<dbReference type="PROSITE" id="PS00012">
    <property type="entry name" value="PHOSPHOPANTETHEINE"/>
    <property type="match status" value="1"/>
</dbReference>
<keyword evidence="3" id="KW-0596">Phosphopantetheine</keyword>
<dbReference type="SUPFAM" id="SSF52777">
    <property type="entry name" value="CoA-dependent acyltransferases"/>
    <property type="match status" value="2"/>
</dbReference>
<dbReference type="InterPro" id="IPR023213">
    <property type="entry name" value="CAT-like_dom_sf"/>
</dbReference>
<evidence type="ECO:0000256" key="4">
    <source>
        <dbReference type="ARBA" id="ARBA00022553"/>
    </source>
</evidence>
<dbReference type="PANTHER" id="PTHR45398">
    <property type="match status" value="1"/>
</dbReference>
<dbReference type="CDD" id="cd19534">
    <property type="entry name" value="E_NRPS"/>
    <property type="match status" value="1"/>
</dbReference>
<dbReference type="GO" id="GO:0008610">
    <property type="term" value="P:lipid biosynthetic process"/>
    <property type="evidence" value="ECO:0007669"/>
    <property type="project" value="UniProtKB-ARBA"/>
</dbReference>
<dbReference type="Gene3D" id="3.30.559.10">
    <property type="entry name" value="Chloramphenicol acetyltransferase-like domain"/>
    <property type="match status" value="1"/>
</dbReference>
<accession>A0AAW6K6Q3</accession>
<dbReference type="Gene3D" id="1.10.1200.10">
    <property type="entry name" value="ACP-like"/>
    <property type="match status" value="1"/>
</dbReference>
<dbReference type="FunFam" id="3.30.300.30:FF:000010">
    <property type="entry name" value="Enterobactin synthetase component F"/>
    <property type="match status" value="1"/>
</dbReference>
<dbReference type="GO" id="GO:0044550">
    <property type="term" value="P:secondary metabolite biosynthetic process"/>
    <property type="evidence" value="ECO:0007669"/>
    <property type="project" value="UniProtKB-ARBA"/>
</dbReference>
<dbReference type="FunFam" id="1.10.1200.10:FF:000005">
    <property type="entry name" value="Nonribosomal peptide synthetase 1"/>
    <property type="match status" value="1"/>
</dbReference>
<dbReference type="AlphaFoldDB" id="A0AAW6K6Q3"/>
<evidence type="ECO:0000256" key="7">
    <source>
        <dbReference type="ARBA" id="ARBA00023268"/>
    </source>
</evidence>
<dbReference type="Gene3D" id="3.30.559.30">
    <property type="entry name" value="Nonribosomal peptide synthetase, condensation domain"/>
    <property type="match status" value="1"/>
</dbReference>
<dbReference type="Pfam" id="PF00668">
    <property type="entry name" value="Condensation"/>
    <property type="match status" value="1"/>
</dbReference>
<feature type="non-terminal residue" evidence="9">
    <location>
        <position position="1"/>
    </location>
</feature>
<keyword evidence="4" id="KW-0597">Phosphoprotein</keyword>
<evidence type="ECO:0000256" key="2">
    <source>
        <dbReference type="ARBA" id="ARBA00006432"/>
    </source>
</evidence>
<keyword evidence="6" id="KW-0045">Antibiotic biosynthesis</keyword>
<comment type="caution">
    <text evidence="9">The sequence shown here is derived from an EMBL/GenBank/DDBJ whole genome shotgun (WGS) entry which is preliminary data.</text>
</comment>
<dbReference type="InterPro" id="IPR006162">
    <property type="entry name" value="Ppantetheine_attach_site"/>
</dbReference>
<dbReference type="PROSITE" id="PS50075">
    <property type="entry name" value="CARRIER"/>
    <property type="match status" value="1"/>
</dbReference>
<comment type="similarity">
    <text evidence="2">Belongs to the ATP-dependent AMP-binding enzyme family.</text>
</comment>
<reference evidence="9" key="1">
    <citation type="submission" date="2022-12" db="EMBL/GenBank/DDBJ databases">
        <title>Draft Genome Sequences of Bacillus licheniformis and Bacillus paralicheniformis strains isolated from Irish skim milk powders.</title>
        <authorList>
            <person name="Lourenco A."/>
            <person name="Li F."/>
            <person name="Geraldine D."/>
            <person name="Tobin J.T."/>
            <person name="Butler F."/>
            <person name="Jordan K."/>
            <person name="Obrien T."/>
        </authorList>
    </citation>
    <scope>NUCLEOTIDE SEQUENCE</scope>
    <source>
        <strain evidence="9">3370</strain>
    </source>
</reference>
<evidence type="ECO:0000259" key="8">
    <source>
        <dbReference type="PROSITE" id="PS50075"/>
    </source>
</evidence>
<dbReference type="FunFam" id="3.30.559.10:FF:000016">
    <property type="entry name" value="Nonribosomal peptide synthase Pes1"/>
    <property type="match status" value="1"/>
</dbReference>
<dbReference type="Pfam" id="PF00550">
    <property type="entry name" value="PP-binding"/>
    <property type="match status" value="1"/>
</dbReference>
<dbReference type="InterPro" id="IPR025110">
    <property type="entry name" value="AMP-bd_C"/>
</dbReference>
<keyword evidence="5" id="KW-0436">Ligase</keyword>
<organism evidence="9 10">
    <name type="scientific">Bacillus paralicheniformis</name>
    <dbReference type="NCBI Taxonomy" id="1648923"/>
    <lineage>
        <taxon>Bacteria</taxon>
        <taxon>Bacillati</taxon>
        <taxon>Bacillota</taxon>
        <taxon>Bacilli</taxon>
        <taxon>Bacillales</taxon>
        <taxon>Bacillaceae</taxon>
        <taxon>Bacillus</taxon>
    </lineage>
</organism>
<dbReference type="GO" id="GO:0016874">
    <property type="term" value="F:ligase activity"/>
    <property type="evidence" value="ECO:0007669"/>
    <property type="project" value="UniProtKB-KW"/>
</dbReference>
<dbReference type="InterPro" id="IPR009081">
    <property type="entry name" value="PP-bd_ACP"/>
</dbReference>
<evidence type="ECO:0000313" key="10">
    <source>
        <dbReference type="Proteomes" id="UP001216709"/>
    </source>
</evidence>
<dbReference type="InterPro" id="IPR036736">
    <property type="entry name" value="ACP-like_sf"/>
</dbReference>
<gene>
    <name evidence="9" type="ORF">PVN32_05520</name>
</gene>
<dbReference type="SUPFAM" id="SSF47336">
    <property type="entry name" value="ACP-like"/>
    <property type="match status" value="1"/>
</dbReference>
<dbReference type="NCBIfam" id="TIGR01720">
    <property type="entry name" value="NRPS-para261"/>
    <property type="match status" value="1"/>
</dbReference>
<protein>
    <submittedName>
        <fullName evidence="9">Condensation domain-containing protein</fullName>
    </submittedName>
</protein>
<comment type="cofactor">
    <cofactor evidence="1">
        <name>pantetheine 4'-phosphate</name>
        <dbReference type="ChEBI" id="CHEBI:47942"/>
    </cofactor>
</comment>
<dbReference type="SUPFAM" id="SSF56801">
    <property type="entry name" value="Acetyl-CoA synthetase-like"/>
    <property type="match status" value="1"/>
</dbReference>
<dbReference type="Proteomes" id="UP001216709">
    <property type="component" value="Unassembled WGS sequence"/>
</dbReference>
<evidence type="ECO:0000256" key="5">
    <source>
        <dbReference type="ARBA" id="ARBA00022598"/>
    </source>
</evidence>